<feature type="domain" description="GP-PDE" evidence="1">
    <location>
        <begin position="25"/>
        <end position="270"/>
    </location>
</feature>
<dbReference type="PANTHER" id="PTHR46211:SF1">
    <property type="entry name" value="GLYCEROPHOSPHODIESTER PHOSPHODIESTERASE, CYTOPLASMIC"/>
    <property type="match status" value="1"/>
</dbReference>
<evidence type="ECO:0000259" key="1">
    <source>
        <dbReference type="PROSITE" id="PS51704"/>
    </source>
</evidence>
<proteinExistence type="predicted"/>
<name>A0A518AV41_9BACT</name>
<organism evidence="2 3">
    <name type="scientific">Aeoliella mucimassa</name>
    <dbReference type="NCBI Taxonomy" id="2527972"/>
    <lineage>
        <taxon>Bacteria</taxon>
        <taxon>Pseudomonadati</taxon>
        <taxon>Planctomycetota</taxon>
        <taxon>Planctomycetia</taxon>
        <taxon>Pirellulales</taxon>
        <taxon>Lacipirellulaceae</taxon>
        <taxon>Aeoliella</taxon>
    </lineage>
</organism>
<accession>A0A518AV41</accession>
<gene>
    <name evidence="2" type="primary">glpQ1_2</name>
    <name evidence="2" type="ORF">Pan181_48210</name>
</gene>
<dbReference type="SUPFAM" id="SSF51695">
    <property type="entry name" value="PLC-like phosphodiesterases"/>
    <property type="match status" value="1"/>
</dbReference>
<keyword evidence="3" id="KW-1185">Reference proteome</keyword>
<dbReference type="Pfam" id="PF03009">
    <property type="entry name" value="GDPD"/>
    <property type="match status" value="1"/>
</dbReference>
<dbReference type="Gene3D" id="3.20.20.190">
    <property type="entry name" value="Phosphatidylinositol (PI) phosphodiesterase"/>
    <property type="match status" value="1"/>
</dbReference>
<dbReference type="CDD" id="cd08582">
    <property type="entry name" value="GDPD_like_2"/>
    <property type="match status" value="1"/>
</dbReference>
<keyword evidence="2" id="KW-0378">Hydrolase</keyword>
<dbReference type="InterPro" id="IPR030395">
    <property type="entry name" value="GP_PDE_dom"/>
</dbReference>
<dbReference type="GO" id="GO:0008889">
    <property type="term" value="F:glycerophosphodiester phosphodiesterase activity"/>
    <property type="evidence" value="ECO:0007669"/>
    <property type="project" value="UniProtKB-EC"/>
</dbReference>
<reference evidence="2 3" key="1">
    <citation type="submission" date="2019-02" db="EMBL/GenBank/DDBJ databases">
        <title>Deep-cultivation of Planctomycetes and their phenomic and genomic characterization uncovers novel biology.</title>
        <authorList>
            <person name="Wiegand S."/>
            <person name="Jogler M."/>
            <person name="Boedeker C."/>
            <person name="Pinto D."/>
            <person name="Vollmers J."/>
            <person name="Rivas-Marin E."/>
            <person name="Kohn T."/>
            <person name="Peeters S.H."/>
            <person name="Heuer A."/>
            <person name="Rast P."/>
            <person name="Oberbeckmann S."/>
            <person name="Bunk B."/>
            <person name="Jeske O."/>
            <person name="Meyerdierks A."/>
            <person name="Storesund J.E."/>
            <person name="Kallscheuer N."/>
            <person name="Luecker S."/>
            <person name="Lage O.M."/>
            <person name="Pohl T."/>
            <person name="Merkel B.J."/>
            <person name="Hornburger P."/>
            <person name="Mueller R.-W."/>
            <person name="Bruemmer F."/>
            <person name="Labrenz M."/>
            <person name="Spormann A.M."/>
            <person name="Op den Camp H."/>
            <person name="Overmann J."/>
            <person name="Amann R."/>
            <person name="Jetten M.S.M."/>
            <person name="Mascher T."/>
            <person name="Medema M.H."/>
            <person name="Devos D.P."/>
            <person name="Kaster A.-K."/>
            <person name="Ovreas L."/>
            <person name="Rohde M."/>
            <person name="Galperin M.Y."/>
            <person name="Jogler C."/>
        </authorList>
    </citation>
    <scope>NUCLEOTIDE SEQUENCE [LARGE SCALE GENOMIC DNA]</scope>
    <source>
        <strain evidence="2 3">Pan181</strain>
    </source>
</reference>
<protein>
    <submittedName>
        <fullName evidence="2">Putative glycerophosphoryl diester phosphodiesterase 1</fullName>
        <ecNumber evidence="2">3.1.4.46</ecNumber>
    </submittedName>
</protein>
<dbReference type="AlphaFoldDB" id="A0A518AV41"/>
<dbReference type="Proteomes" id="UP000315750">
    <property type="component" value="Chromosome"/>
</dbReference>
<dbReference type="EC" id="3.1.4.46" evidence="2"/>
<dbReference type="RefSeq" id="WP_231943682.1">
    <property type="nucleotide sequence ID" value="NZ_CP036278.1"/>
</dbReference>
<dbReference type="GO" id="GO:0006629">
    <property type="term" value="P:lipid metabolic process"/>
    <property type="evidence" value="ECO:0007669"/>
    <property type="project" value="InterPro"/>
</dbReference>
<dbReference type="EMBL" id="CP036278">
    <property type="protein sequence ID" value="QDU58582.1"/>
    <property type="molecule type" value="Genomic_DNA"/>
</dbReference>
<evidence type="ECO:0000313" key="3">
    <source>
        <dbReference type="Proteomes" id="UP000315750"/>
    </source>
</evidence>
<evidence type="ECO:0000313" key="2">
    <source>
        <dbReference type="EMBL" id="QDU58582.1"/>
    </source>
</evidence>
<dbReference type="KEGG" id="amuc:Pan181_48210"/>
<dbReference type="PROSITE" id="PS51704">
    <property type="entry name" value="GP_PDE"/>
    <property type="match status" value="1"/>
</dbReference>
<sequence>MINWRWLNVLVLVVGGMWMNTASGQWIVAHRGASYAAPENTLASFQLAWDEGADGVEGDFYLTSDGEIVCIHDKDTKRTAGKKLVVAESTLAELQQLDVGSWKDPKYAGERIPTLEQVLAIVPEGKRMVIELKIGPEIVEPLAKVLAESKVPREMITIIAFDADTVKACKQTLPDLRTHWLTSYRDQKDGTWKPTLAEVSETLAETGADGLGSQCKQAVFDAEFIQALKGQGLKEFHVWTVDDVEIARYYAKQGALGITTNRPGWLREQLQLTPAK</sequence>
<dbReference type="InterPro" id="IPR017946">
    <property type="entry name" value="PLC-like_Pdiesterase_TIM-brl"/>
</dbReference>
<dbReference type="PANTHER" id="PTHR46211">
    <property type="entry name" value="GLYCEROPHOSPHORYL DIESTER PHOSPHODIESTERASE"/>
    <property type="match status" value="1"/>
</dbReference>